<proteinExistence type="predicted"/>
<keyword evidence="1" id="KW-0732">Signal</keyword>
<gene>
    <name evidence="2" type="ORF">SMD31_16140</name>
</gene>
<accession>A0ABU5E1K8</accession>
<keyword evidence="3" id="KW-1185">Reference proteome</keyword>
<organism evidence="2 3">
    <name type="scientific">Dongia rigui</name>
    <dbReference type="NCBI Taxonomy" id="940149"/>
    <lineage>
        <taxon>Bacteria</taxon>
        <taxon>Pseudomonadati</taxon>
        <taxon>Pseudomonadota</taxon>
        <taxon>Alphaproteobacteria</taxon>
        <taxon>Rhodospirillales</taxon>
        <taxon>Dongiaceae</taxon>
        <taxon>Dongia</taxon>
    </lineage>
</organism>
<dbReference type="Proteomes" id="UP001271769">
    <property type="component" value="Unassembled WGS sequence"/>
</dbReference>
<protein>
    <submittedName>
        <fullName evidence="2">Uncharacterized protein</fullName>
    </submittedName>
</protein>
<evidence type="ECO:0000256" key="1">
    <source>
        <dbReference type="SAM" id="SignalP"/>
    </source>
</evidence>
<dbReference type="RefSeq" id="WP_320501945.1">
    <property type="nucleotide sequence ID" value="NZ_JAXCLX010000003.1"/>
</dbReference>
<dbReference type="EMBL" id="JAXCLX010000003">
    <property type="protein sequence ID" value="MDY0873471.1"/>
    <property type="molecule type" value="Genomic_DNA"/>
</dbReference>
<evidence type="ECO:0000313" key="2">
    <source>
        <dbReference type="EMBL" id="MDY0873471.1"/>
    </source>
</evidence>
<sequence>MTMRLAPALRQLSYIAALAQMLAAALLPLAPAFAETPNDLEQPAPEVPGDLAPGDLAPDAVAVTDAAEIKKKLSELTIYGRYYDGEDWIEYHLADGRTAYFEKGCTYPGKWWVDQGEVCYAYPNYRDGAPNCFVMFLRPNGGIQFVAFGADKAPYLASSSTKTAPGNDAHLQLNGVSPCLGV</sequence>
<feature type="signal peptide" evidence="1">
    <location>
        <begin position="1"/>
        <end position="34"/>
    </location>
</feature>
<comment type="caution">
    <text evidence="2">The sequence shown here is derived from an EMBL/GenBank/DDBJ whole genome shotgun (WGS) entry which is preliminary data.</text>
</comment>
<evidence type="ECO:0000313" key="3">
    <source>
        <dbReference type="Proteomes" id="UP001271769"/>
    </source>
</evidence>
<feature type="chain" id="PRO_5046944663" evidence="1">
    <location>
        <begin position="35"/>
        <end position="182"/>
    </location>
</feature>
<reference evidence="2 3" key="1">
    <citation type="journal article" date="2013" name="Antonie Van Leeuwenhoek">
        <title>Dongia rigui sp. nov., isolated from freshwater of a large wetland in Korea.</title>
        <authorList>
            <person name="Baik K.S."/>
            <person name="Hwang Y.M."/>
            <person name="Choi J.S."/>
            <person name="Kwon J."/>
            <person name="Seong C.N."/>
        </authorList>
    </citation>
    <scope>NUCLEOTIDE SEQUENCE [LARGE SCALE GENOMIC DNA]</scope>
    <source>
        <strain evidence="2 3">04SU4-P</strain>
    </source>
</reference>
<name>A0ABU5E1K8_9PROT</name>